<dbReference type="Proteomes" id="UP000027002">
    <property type="component" value="Chromosome 5"/>
</dbReference>
<proteinExistence type="predicted"/>
<evidence type="ECO:0000313" key="3">
    <source>
        <dbReference type="EMBL" id="QUC22843.1"/>
    </source>
</evidence>
<name>A0A063CBH8_USTVR</name>
<evidence type="ECO:0000313" key="4">
    <source>
        <dbReference type="Proteomes" id="UP000027002"/>
    </source>
</evidence>
<reference evidence="2" key="1">
    <citation type="journal article" date="2016" name="Genome Announc.">
        <title>Genome Sequence of Ustilaginoidea virens IPU010, a Rice Pathogenic Fungus Causing False Smut.</title>
        <authorList>
            <person name="Kumagai T."/>
            <person name="Ishii T."/>
            <person name="Terai G."/>
            <person name="Umemura M."/>
            <person name="Machida M."/>
            <person name="Asai K."/>
        </authorList>
    </citation>
    <scope>NUCLEOTIDE SEQUENCE [LARGE SCALE GENOMIC DNA]</scope>
    <source>
        <strain evidence="2">IPU010</strain>
    </source>
</reference>
<dbReference type="EMBL" id="BBTG02000004">
    <property type="protein sequence ID" value="GAO15354.1"/>
    <property type="molecule type" value="Genomic_DNA"/>
</dbReference>
<sequence>MATHEEKSGGHSLTESNLAVPDAAAKVSSIRVFSLERTASGTTARSDNSNPFETDVEAMATNNSIDKPRASVVLTRKKDCQVWPNKSDWKQRAKAGKKNRSCAFMQRFSRRTRITMKILMVVLVVSIAIAVGFGVSRPLGAPIWGEKSKSS</sequence>
<reference evidence="5" key="2">
    <citation type="journal article" date="2016" name="Genome Announc.">
        <title>Genome sequence of Ustilaginoidea virens IPU010, a rice pathogenic fungus causing false smut.</title>
        <authorList>
            <person name="Kumagai T."/>
            <person name="Ishii T."/>
            <person name="Terai G."/>
            <person name="Umemura M."/>
            <person name="Machida M."/>
            <person name="Asai K."/>
        </authorList>
    </citation>
    <scope>NUCLEOTIDE SEQUENCE [LARGE SCALE GENOMIC DNA]</scope>
    <source>
        <strain evidence="5">IPU010</strain>
    </source>
</reference>
<evidence type="ECO:0000313" key="2">
    <source>
        <dbReference type="EMBL" id="GAO15354.1"/>
    </source>
</evidence>
<evidence type="ECO:0000256" key="1">
    <source>
        <dbReference type="SAM" id="Phobius"/>
    </source>
</evidence>
<dbReference type="OrthoDB" id="5214669at2759"/>
<keyword evidence="1" id="KW-0812">Transmembrane</keyword>
<gene>
    <name evidence="3" type="ORF">UV8b_07084</name>
    <name evidence="2" type="ORF">UVI_02010190</name>
</gene>
<protein>
    <submittedName>
        <fullName evidence="2">Uncharacterized protein</fullName>
    </submittedName>
</protein>
<dbReference type="AlphaFoldDB" id="A0A063CBH8"/>
<dbReference type="KEGG" id="uvi:66067861"/>
<keyword evidence="4" id="KW-1185">Reference proteome</keyword>
<dbReference type="HOGENOM" id="CLU_121547_1_0_1"/>
<organism evidence="2 5">
    <name type="scientific">Ustilaginoidea virens</name>
    <name type="common">Rice false smut fungus</name>
    <name type="synonym">Villosiclava virens</name>
    <dbReference type="NCBI Taxonomy" id="1159556"/>
    <lineage>
        <taxon>Eukaryota</taxon>
        <taxon>Fungi</taxon>
        <taxon>Dikarya</taxon>
        <taxon>Ascomycota</taxon>
        <taxon>Pezizomycotina</taxon>
        <taxon>Sordariomycetes</taxon>
        <taxon>Hypocreomycetidae</taxon>
        <taxon>Hypocreales</taxon>
        <taxon>Clavicipitaceae</taxon>
        <taxon>Ustilaginoidea</taxon>
    </lineage>
</organism>
<dbReference type="EMBL" id="CP072757">
    <property type="protein sequence ID" value="QUC22843.1"/>
    <property type="molecule type" value="Genomic_DNA"/>
</dbReference>
<evidence type="ECO:0000313" key="5">
    <source>
        <dbReference type="Proteomes" id="UP000054053"/>
    </source>
</evidence>
<keyword evidence="1" id="KW-1133">Transmembrane helix</keyword>
<feature type="transmembrane region" description="Helical" evidence="1">
    <location>
        <begin position="114"/>
        <end position="135"/>
    </location>
</feature>
<dbReference type="GeneID" id="66067861"/>
<dbReference type="RefSeq" id="XP_043000516.1">
    <property type="nucleotide sequence ID" value="XM_043144581.1"/>
</dbReference>
<reference evidence="3" key="3">
    <citation type="submission" date="2020-03" db="EMBL/GenBank/DDBJ databases">
        <title>A mixture of massive structural variations and highly conserved coding sequences in Ustilaginoidea virens genome.</title>
        <authorList>
            <person name="Zhang K."/>
            <person name="Zhao Z."/>
            <person name="Zhang Z."/>
            <person name="Li Y."/>
            <person name="Hsiang T."/>
            <person name="Sun W."/>
        </authorList>
    </citation>
    <scope>NUCLEOTIDE SEQUENCE</scope>
    <source>
        <strain evidence="3">UV-8b</strain>
    </source>
</reference>
<accession>A0A063CBH8</accession>
<dbReference type="Proteomes" id="UP000054053">
    <property type="component" value="Unassembled WGS sequence"/>
</dbReference>
<keyword evidence="1" id="KW-0472">Membrane</keyword>